<dbReference type="EMBL" id="SLUP01000001">
    <property type="protein sequence ID" value="TCL68846.1"/>
    <property type="molecule type" value="Genomic_DNA"/>
</dbReference>
<sequence>MLPPFRSEIRNSPSQQTIKIYLSDESLDGKIKNHLEHFTEIESIEISDTVEQNRADENLTIFLNDSVDINRMKSAIDSSLWWYFEKDMVDE</sequence>
<reference evidence="1 2" key="1">
    <citation type="submission" date="2019-03" db="EMBL/GenBank/DDBJ databases">
        <title>Genomic Encyclopedia of Type Strains, Phase IV (KMG-IV): sequencing the most valuable type-strain genomes for metagenomic binning, comparative biology and taxonomic classification.</title>
        <authorList>
            <person name="Goeker M."/>
        </authorList>
    </citation>
    <scope>NUCLEOTIDE SEQUENCE [LARGE SCALE GENOMIC DNA]</scope>
    <source>
        <strain evidence="1 2">DSM 18792</strain>
    </source>
</reference>
<accession>A0A4R1RR96</accession>
<protein>
    <submittedName>
        <fullName evidence="1">Uncharacterized protein</fullName>
    </submittedName>
</protein>
<name>A0A4R1RR96_9FLAO</name>
<comment type="caution">
    <text evidence="1">The sequence shown here is derived from an EMBL/GenBank/DDBJ whole genome shotgun (WGS) entry which is preliminary data.</text>
</comment>
<dbReference type="RefSeq" id="WP_132214103.1">
    <property type="nucleotide sequence ID" value="NZ_OX156936.1"/>
</dbReference>
<evidence type="ECO:0000313" key="1">
    <source>
        <dbReference type="EMBL" id="TCL68846.1"/>
    </source>
</evidence>
<proteinExistence type="predicted"/>
<keyword evidence="2" id="KW-1185">Reference proteome</keyword>
<organism evidence="1 2">
    <name type="scientific">Mariniflexile fucanivorans</name>
    <dbReference type="NCBI Taxonomy" id="264023"/>
    <lineage>
        <taxon>Bacteria</taxon>
        <taxon>Pseudomonadati</taxon>
        <taxon>Bacteroidota</taxon>
        <taxon>Flavobacteriia</taxon>
        <taxon>Flavobacteriales</taxon>
        <taxon>Flavobacteriaceae</taxon>
        <taxon>Mariniflexile</taxon>
    </lineage>
</organism>
<dbReference type="Proteomes" id="UP000295455">
    <property type="component" value="Unassembled WGS sequence"/>
</dbReference>
<evidence type="ECO:0000313" key="2">
    <source>
        <dbReference type="Proteomes" id="UP000295455"/>
    </source>
</evidence>
<gene>
    <name evidence="1" type="ORF">EV196_101270</name>
</gene>
<dbReference type="AlphaFoldDB" id="A0A4R1RR96"/>
<dbReference type="OrthoDB" id="1448755at2"/>